<feature type="zinc finger region" description="C3H1-type" evidence="2">
    <location>
        <begin position="835"/>
        <end position="862"/>
    </location>
</feature>
<evidence type="ECO:0000259" key="5">
    <source>
        <dbReference type="PROSITE" id="PS50128"/>
    </source>
</evidence>
<feature type="region of interest" description="Disordered" evidence="3">
    <location>
        <begin position="1388"/>
        <end position="1407"/>
    </location>
</feature>
<feature type="compositionally biased region" description="Pro residues" evidence="3">
    <location>
        <begin position="1160"/>
        <end position="1175"/>
    </location>
</feature>
<dbReference type="InterPro" id="IPR000061">
    <property type="entry name" value="Surp"/>
</dbReference>
<dbReference type="SUPFAM" id="SSF109905">
    <property type="entry name" value="Surp module (SWAP domain)"/>
    <property type="match status" value="1"/>
</dbReference>
<feature type="region of interest" description="Disordered" evidence="3">
    <location>
        <begin position="1108"/>
        <end position="1136"/>
    </location>
</feature>
<dbReference type="PROSITE" id="PS50128">
    <property type="entry name" value="SURP"/>
    <property type="match status" value="1"/>
</dbReference>
<feature type="region of interest" description="Disordered" evidence="3">
    <location>
        <begin position="545"/>
        <end position="566"/>
    </location>
</feature>
<evidence type="ECO:0008006" key="8">
    <source>
        <dbReference type="Google" id="ProtNLM"/>
    </source>
</evidence>
<keyword evidence="1" id="KW-0507">mRNA processing</keyword>
<dbReference type="Proteomes" id="UP000626092">
    <property type="component" value="Unassembled WGS sequence"/>
</dbReference>
<dbReference type="GO" id="GO:0003723">
    <property type="term" value="F:RNA binding"/>
    <property type="evidence" value="ECO:0007669"/>
    <property type="project" value="InterPro"/>
</dbReference>
<dbReference type="Gene3D" id="1.10.10.790">
    <property type="entry name" value="Surp module"/>
    <property type="match status" value="1"/>
</dbReference>
<feature type="region of interest" description="Disordered" evidence="3">
    <location>
        <begin position="1156"/>
        <end position="1183"/>
    </location>
</feature>
<feature type="compositionally biased region" description="Pro residues" evidence="3">
    <location>
        <begin position="212"/>
        <end position="235"/>
    </location>
</feature>
<dbReference type="OrthoDB" id="21470at2759"/>
<name>A0A834GLV0_RHOSS</name>
<feature type="region of interest" description="Disordered" evidence="3">
    <location>
        <begin position="174"/>
        <end position="241"/>
    </location>
</feature>
<dbReference type="GO" id="GO:0008270">
    <property type="term" value="F:zinc ion binding"/>
    <property type="evidence" value="ECO:0007669"/>
    <property type="project" value="UniProtKB-KW"/>
</dbReference>
<evidence type="ECO:0000256" key="3">
    <source>
        <dbReference type="SAM" id="MobiDB-lite"/>
    </source>
</evidence>
<dbReference type="PROSITE" id="PS50103">
    <property type="entry name" value="ZF_C3H1"/>
    <property type="match status" value="1"/>
</dbReference>
<feature type="compositionally biased region" description="Basic and acidic residues" evidence="3">
    <location>
        <begin position="609"/>
        <end position="620"/>
    </location>
</feature>
<feature type="region of interest" description="Disordered" evidence="3">
    <location>
        <begin position="1471"/>
        <end position="1527"/>
    </location>
</feature>
<accession>A0A834GLV0</accession>
<dbReference type="PANTHER" id="PTHR36886">
    <property type="entry name" value="PROTEIN FRIGIDA-ESSENTIAL 1"/>
    <property type="match status" value="1"/>
</dbReference>
<feature type="region of interest" description="Disordered" evidence="3">
    <location>
        <begin position="722"/>
        <end position="826"/>
    </location>
</feature>
<keyword evidence="2" id="KW-0862">Zinc</keyword>
<organism evidence="6 7">
    <name type="scientific">Rhododendron simsii</name>
    <name type="common">Sims's rhododendron</name>
    <dbReference type="NCBI Taxonomy" id="118357"/>
    <lineage>
        <taxon>Eukaryota</taxon>
        <taxon>Viridiplantae</taxon>
        <taxon>Streptophyta</taxon>
        <taxon>Embryophyta</taxon>
        <taxon>Tracheophyta</taxon>
        <taxon>Spermatophyta</taxon>
        <taxon>Magnoliopsida</taxon>
        <taxon>eudicotyledons</taxon>
        <taxon>Gunneridae</taxon>
        <taxon>Pentapetalae</taxon>
        <taxon>asterids</taxon>
        <taxon>Ericales</taxon>
        <taxon>Ericaceae</taxon>
        <taxon>Ericoideae</taxon>
        <taxon>Rhodoreae</taxon>
        <taxon>Rhododendron</taxon>
    </lineage>
</organism>
<dbReference type="EMBL" id="WJXA01000008">
    <property type="protein sequence ID" value="KAF7134990.1"/>
    <property type="molecule type" value="Genomic_DNA"/>
</dbReference>
<feature type="region of interest" description="Disordered" evidence="3">
    <location>
        <begin position="26"/>
        <end position="67"/>
    </location>
</feature>
<comment type="caution">
    <text evidence="6">The sequence shown here is derived from an EMBL/GenBank/DDBJ whole genome shotgun (WGS) entry which is preliminary data.</text>
</comment>
<reference evidence="6" key="1">
    <citation type="submission" date="2019-11" db="EMBL/GenBank/DDBJ databases">
        <authorList>
            <person name="Liu Y."/>
            <person name="Hou J."/>
            <person name="Li T.-Q."/>
            <person name="Guan C.-H."/>
            <person name="Wu X."/>
            <person name="Wu H.-Z."/>
            <person name="Ling F."/>
            <person name="Zhang R."/>
            <person name="Shi X.-G."/>
            <person name="Ren J.-P."/>
            <person name="Chen E.-F."/>
            <person name="Sun J.-M."/>
        </authorList>
    </citation>
    <scope>NUCLEOTIDE SEQUENCE</scope>
    <source>
        <strain evidence="6">Adult_tree_wgs_1</strain>
        <tissue evidence="6">Leaves</tissue>
    </source>
</reference>
<feature type="compositionally biased region" description="Acidic residues" evidence="3">
    <location>
        <begin position="1479"/>
        <end position="1491"/>
    </location>
</feature>
<feature type="domain" description="C3H1-type" evidence="4">
    <location>
        <begin position="835"/>
        <end position="862"/>
    </location>
</feature>
<feature type="compositionally biased region" description="Polar residues" evidence="3">
    <location>
        <begin position="1495"/>
        <end position="1508"/>
    </location>
</feature>
<proteinExistence type="predicted"/>
<keyword evidence="2" id="KW-0863">Zinc-finger</keyword>
<dbReference type="Gene3D" id="3.30.1370.210">
    <property type="match status" value="1"/>
</dbReference>
<keyword evidence="7" id="KW-1185">Reference proteome</keyword>
<gene>
    <name evidence="6" type="ORF">RHSIM_Rhsim08G0144400</name>
</gene>
<sequence length="1620" mass="177409">MYGQGNYTQFGQGFQWPMPDFQQRPIPPPHPPFQHGPTASQYPIIQQGPRSIPPHFTHAPPPPVQQGPPVQGPATGMLNAGQSFLPLPPPPPQQVGGSTSMAHPYPVDQQKSQWTHNTHHTPLSVPPLGPPLSGTNRPEMFQPSLLPGALPTLPSQGQALYKGPVYPPQLGGMLVGQRSLPPPPPISSFFPPAPFGSRVHSSHQDSDVPAAGPMPPPLPPSSPPPLPPSPPPPTSPLHTFGTFSSAPLLTVADLSYNSESGPMDNHSALEVMHTDSKVVVSSQIRDDALVLDDYELPEGMTCREVVEEDLLSVECSKLDLPSPPPKPAEQKVVQKIEVLCYFIAKNGLEFEDMARQKEYGNPEFKFLFGGNPGSEAAVAHEYFEWMKKKCKGEYKLQEKHNNSVWRPSGIDNSTESTQTSYLACTGVSHSPPDSDMDIEDDITPPDEEQQMCTSFESLKTLNHETGLIHHELDIKEQLNAPVNATKCSLADDVSASSGLAGQEEAEFDVSSFSGACTGCELVSDPDPFIDGRSLAKVDSTVTNSYGAAEWPSKSNEEESSVSPLEDLSQQNKLAAAIGIGSGKLPCELIKGASPFRLLQGYASDGSLEGDNKPHLEDRSPLKASPSTASAVSGLHGVIGSNSQTRSDVAYAMSESNVACSWSMPLNALEFCPESRRTKTEIGITSFATVMTEEIFGNNGRNEGNMDNAASLEALQQSVGLDGVHESTPERGKSQSWKEDAKSSSTLHKVDEYGRLVREGGRESDSDESHDTGRRGRRRRSRSRSPSPRGRRSPWRRREKRSWSRSLSPKKRRSRSRSPTYKSRGEYGGEKIRRNKCQLPMCFDFLRGRCHRGATCRYMHHDSDTSDGSRRNRSKQQYVEIPHVSRASVLHEESKKAISEGPVHEKELDGCRDGEKELVSMQDALPSIFHDQDDKSLVVKLAKSEMSREVTAIMHETHNIKGEKLESTTSLPENCLGELTAIAHETQDIREQNLESTTGLHDVKNHVKQVETSHDIASSVENFVIPNSRAKQVESSNGFSTSQSLQVQSSTSFQHGLPVIEPQIKNIPPVQAYPSTSSITHSVSSESLPPIQVNIPDYRLQLLTSLAPLSHGTSTPTPTPHLPREHDLMQPASKFPSFQGPLQNLYSHSVLPPNSSWSLQPPLPPPQPLPPPPPFANNPNPNAMQGFSSLQFQHFQQPSRSDFNSQTFGRPYSQATGFVGEDHFSPLPVQGLNPPNLYGQSSISSQPTPPLRMQAFPGDNLASGGFLTSSSQNHPYSQQQQPLHGLWQSPTHSLTVNRGDHGNVIPTMSRFASGVDKNQPSHLSDSGGFRISNYCNPHASTFDQPLSSKFSSNVIKQEKDVLCANQHGSKFSSNVKQGNDLLHSDQHGVGSIGSKLMTSSPKPEPDDLLSLRGDQYDPLFDSIDPFLNSFVKFEHGLKHEPVDDSIILRLIGSHRPLDAEESKHKDRVLAETASIKSENDENGETADAEVGDVENASGSNDLDATNTSAGEFEINQVKTPGKRKKSKDSSSTKLFKVAIADFVKEMLKPSWRQGNMSKEAFKTIVKKTVDKVSGAIKSHQIPKSQAKINQYIDSSQRKLTKLVMVNFPLTCQFIFSIYKNF</sequence>
<dbReference type="InterPro" id="IPR000571">
    <property type="entry name" value="Znf_CCCH"/>
</dbReference>
<dbReference type="PANTHER" id="PTHR36886:SF7">
    <property type="entry name" value="EXPRESSED PROTEIN"/>
    <property type="match status" value="1"/>
</dbReference>
<dbReference type="SMART" id="SM00648">
    <property type="entry name" value="SWAP"/>
    <property type="match status" value="1"/>
</dbReference>
<protein>
    <recommendedName>
        <fullName evidence="8">C3H1-type domain-containing protein</fullName>
    </recommendedName>
</protein>
<evidence type="ECO:0000313" key="6">
    <source>
        <dbReference type="EMBL" id="KAF7134990.1"/>
    </source>
</evidence>
<feature type="compositionally biased region" description="Basic residues" evidence="3">
    <location>
        <begin position="774"/>
        <end position="799"/>
    </location>
</feature>
<dbReference type="InterPro" id="IPR035967">
    <property type="entry name" value="SWAP/Surp_sf"/>
</dbReference>
<evidence type="ECO:0000256" key="2">
    <source>
        <dbReference type="PROSITE-ProRule" id="PRU00723"/>
    </source>
</evidence>
<evidence type="ECO:0000313" key="7">
    <source>
        <dbReference type="Proteomes" id="UP000626092"/>
    </source>
</evidence>
<feature type="region of interest" description="Disordered" evidence="3">
    <location>
        <begin position="608"/>
        <end position="638"/>
    </location>
</feature>
<keyword evidence="2" id="KW-0479">Metal-binding</keyword>
<evidence type="ECO:0000256" key="1">
    <source>
        <dbReference type="ARBA" id="ARBA00022664"/>
    </source>
</evidence>
<dbReference type="InterPro" id="IPR052650">
    <property type="entry name" value="Zinc_finger_CCCH"/>
</dbReference>
<feature type="domain" description="SURP motif" evidence="5">
    <location>
        <begin position="335"/>
        <end position="383"/>
    </location>
</feature>
<evidence type="ECO:0000259" key="4">
    <source>
        <dbReference type="PROSITE" id="PS50103"/>
    </source>
</evidence>
<dbReference type="GO" id="GO:0006397">
    <property type="term" value="P:mRNA processing"/>
    <property type="evidence" value="ECO:0007669"/>
    <property type="project" value="UniProtKB-KW"/>
</dbReference>
<dbReference type="Pfam" id="PF01805">
    <property type="entry name" value="Surp"/>
    <property type="match status" value="1"/>
</dbReference>
<feature type="compositionally biased region" description="Pro residues" evidence="3">
    <location>
        <begin position="180"/>
        <end position="194"/>
    </location>
</feature>
<feature type="compositionally biased region" description="Basic and acidic residues" evidence="3">
    <location>
        <begin position="722"/>
        <end position="773"/>
    </location>
</feature>